<dbReference type="STRING" id="549789.NIES30_19945"/>
<name>A0A1U7J0X9_9CYAN</name>
<comment type="caution">
    <text evidence="2">The sequence shown here is derived from an EMBL/GenBank/DDBJ whole genome shotgun (WGS) entry which is preliminary data.</text>
</comment>
<evidence type="ECO:0000259" key="1">
    <source>
        <dbReference type="Pfam" id="PF06094"/>
    </source>
</evidence>
<keyword evidence="3" id="KW-1185">Reference proteome</keyword>
<evidence type="ECO:0000313" key="3">
    <source>
        <dbReference type="Proteomes" id="UP000185557"/>
    </source>
</evidence>
<dbReference type="InterPro" id="IPR036568">
    <property type="entry name" value="GGCT-like_sf"/>
</dbReference>
<dbReference type="SUPFAM" id="SSF110857">
    <property type="entry name" value="Gamma-glutamyl cyclotransferase-like"/>
    <property type="match status" value="1"/>
</dbReference>
<accession>A0A1U7J0X9</accession>
<feature type="domain" description="Gamma-glutamylcyclotransferase AIG2-like" evidence="1">
    <location>
        <begin position="9"/>
        <end position="133"/>
    </location>
</feature>
<dbReference type="RefSeq" id="WP_073610208.1">
    <property type="nucleotide sequence ID" value="NZ_MRCG01000017.1"/>
</dbReference>
<proteinExistence type="predicted"/>
<dbReference type="CDD" id="cd06661">
    <property type="entry name" value="GGCT_like"/>
    <property type="match status" value="1"/>
</dbReference>
<sequence>MSSDALCYLFVYGTLKPGERAFASLCEPFAIAAQPAQTIGRLYHLSLGYPAMTTEPGWVQGVLLTLGNTDALVAIDAFEEYYSDRPQSSEYQRSLQTIYDLNQCRLERAWVYTMSLEQVNSSGGLWLPQGYWTEALIL</sequence>
<dbReference type="Proteomes" id="UP000185557">
    <property type="component" value="Unassembled WGS sequence"/>
</dbReference>
<evidence type="ECO:0000313" key="2">
    <source>
        <dbReference type="EMBL" id="OKH45400.1"/>
    </source>
</evidence>
<organism evidence="2 3">
    <name type="scientific">Phormidium tenue NIES-30</name>
    <dbReference type="NCBI Taxonomy" id="549789"/>
    <lineage>
        <taxon>Bacteria</taxon>
        <taxon>Bacillati</taxon>
        <taxon>Cyanobacteriota</taxon>
        <taxon>Cyanophyceae</taxon>
        <taxon>Oscillatoriophycideae</taxon>
        <taxon>Oscillatoriales</taxon>
        <taxon>Oscillatoriaceae</taxon>
        <taxon>Phormidium</taxon>
    </lineage>
</organism>
<protein>
    <recommendedName>
        <fullName evidence="1">Gamma-glutamylcyclotransferase AIG2-like domain-containing protein</fullName>
    </recommendedName>
</protein>
<dbReference type="Gene3D" id="3.10.490.10">
    <property type="entry name" value="Gamma-glutamyl cyclotransferase-like"/>
    <property type="match status" value="1"/>
</dbReference>
<gene>
    <name evidence="2" type="ORF">NIES30_19945</name>
</gene>
<dbReference type="InterPro" id="IPR013024">
    <property type="entry name" value="GGCT-like"/>
</dbReference>
<reference evidence="2 3" key="1">
    <citation type="submission" date="2016-11" db="EMBL/GenBank/DDBJ databases">
        <title>Draft Genome Sequences of Nine Cyanobacterial Strains from Diverse Habitats.</title>
        <authorList>
            <person name="Zhu T."/>
            <person name="Hou S."/>
            <person name="Lu X."/>
            <person name="Hess W.R."/>
        </authorList>
    </citation>
    <scope>NUCLEOTIDE SEQUENCE [LARGE SCALE GENOMIC DNA]</scope>
    <source>
        <strain evidence="2 3">NIES-30</strain>
    </source>
</reference>
<dbReference type="OrthoDB" id="8538589at2"/>
<dbReference type="AlphaFoldDB" id="A0A1U7J0X9"/>
<dbReference type="InterPro" id="IPR009288">
    <property type="entry name" value="AIG2-like_dom"/>
</dbReference>
<dbReference type="EMBL" id="MRCG01000017">
    <property type="protein sequence ID" value="OKH45400.1"/>
    <property type="molecule type" value="Genomic_DNA"/>
</dbReference>
<dbReference type="Pfam" id="PF06094">
    <property type="entry name" value="GGACT"/>
    <property type="match status" value="1"/>
</dbReference>